<dbReference type="PROSITE" id="PS51257">
    <property type="entry name" value="PROKAR_LIPOPROTEIN"/>
    <property type="match status" value="1"/>
</dbReference>
<reference evidence="1 2" key="1">
    <citation type="submission" date="2020-01" db="EMBL/GenBank/DDBJ databases">
        <authorList>
            <person name="Kim M."/>
        </authorList>
    </citation>
    <scope>NUCLEOTIDE SEQUENCE [LARGE SCALE GENOMIC DNA]</scope>
    <source>
        <strain evidence="1 2">BT10</strain>
    </source>
</reference>
<accession>A0A6P1P0A1</accession>
<organism evidence="1 2">
    <name type="scientific">Nibribacter ruber</name>
    <dbReference type="NCBI Taxonomy" id="2698458"/>
    <lineage>
        <taxon>Bacteria</taxon>
        <taxon>Pseudomonadati</taxon>
        <taxon>Bacteroidota</taxon>
        <taxon>Cytophagia</taxon>
        <taxon>Cytophagales</taxon>
        <taxon>Hymenobacteraceae</taxon>
        <taxon>Nibribacter</taxon>
    </lineage>
</organism>
<dbReference type="AlphaFoldDB" id="A0A6P1P0A1"/>
<sequence>MKSLYPCLLSTLLLSVGCDRRPAPEIRESQAETGSNPGAAENPFAIQAQSERDTLGESIMAQATGKVGASQIEIEYHSPAVRGRAIWGRVVPYGRLWVTGSHSATRLTTDAPLLFGGRELPAGRYAIFTVPGKGDWEVVINRDWNQHLTTQYSRNMDVLRFTVKPIRQKANQERLRYEVIPLGGDSGRVAMSWEKVRVDIPVSQPPPQ</sequence>
<dbReference type="Proteomes" id="UP000464214">
    <property type="component" value="Chromosome"/>
</dbReference>
<evidence type="ECO:0000313" key="2">
    <source>
        <dbReference type="Proteomes" id="UP000464214"/>
    </source>
</evidence>
<protein>
    <submittedName>
        <fullName evidence="1">DUF2911 domain-containing protein</fullName>
    </submittedName>
</protein>
<evidence type="ECO:0000313" key="1">
    <source>
        <dbReference type="EMBL" id="QHL87975.1"/>
    </source>
</evidence>
<dbReference type="InterPro" id="IPR021314">
    <property type="entry name" value="DUF2911"/>
</dbReference>
<keyword evidence="2" id="KW-1185">Reference proteome</keyword>
<gene>
    <name evidence="1" type="ORF">GU926_11255</name>
</gene>
<name>A0A6P1P0A1_9BACT</name>
<dbReference type="KEGG" id="nib:GU926_11255"/>
<dbReference type="EMBL" id="CP047897">
    <property type="protein sequence ID" value="QHL87975.1"/>
    <property type="molecule type" value="Genomic_DNA"/>
</dbReference>
<dbReference type="Pfam" id="PF11138">
    <property type="entry name" value="DUF2911"/>
    <property type="match status" value="1"/>
</dbReference>
<proteinExistence type="predicted"/>